<proteinExistence type="predicted"/>
<gene>
    <name evidence="2" type="ORF">JYK00_03705</name>
</gene>
<name>A0ABX7S8U5_9BACT</name>
<feature type="transmembrane region" description="Helical" evidence="1">
    <location>
        <begin position="54"/>
        <end position="72"/>
    </location>
</feature>
<evidence type="ECO:0000313" key="2">
    <source>
        <dbReference type="EMBL" id="QTA38624.1"/>
    </source>
</evidence>
<keyword evidence="1" id="KW-1133">Transmembrane helix</keyword>
<evidence type="ECO:0008006" key="4">
    <source>
        <dbReference type="Google" id="ProtNLM"/>
    </source>
</evidence>
<dbReference type="RefSeq" id="WP_207567344.1">
    <property type="nucleotide sequence ID" value="NZ_CP071446.1"/>
</dbReference>
<protein>
    <recommendedName>
        <fullName evidence="4">Adhesin domain-containing protein</fullName>
    </recommendedName>
</protein>
<sequence>MKIHKKYPVLFKLLIAGTLGILGWFAPFWPLKIILGIFGTIFFALILPKGKIGFIILSFIIFIPSLSITSFLNSKFIFTFPFFNFYSYNNSNNSRTIEPSASIETSKSVEIRLNGGVIVYLEEGNSIRYPAQLNAQISETNTKFTGGERNKTYIFYIGTDYLKFLNVNSTGIVIYGKNTTMLERLDVNGTGIKINGDINSRDFDIDGTGIVLNGNFSGTYMNVDGTGISINGKYNVETIDIDGTGIKLNVTIKNSYDIEISGTAVSGVLEYAPSNDSFKRSLSVHGTSGSITIKNSKGIDIKVRGPKVILR</sequence>
<reference evidence="2 3" key="1">
    <citation type="submission" date="2021-03" db="EMBL/GenBank/DDBJ databases">
        <title>Thermosipho ferrireducens sp.nov., an anaerobic thermophilic iron-reducing bacterium isolated from a deep-sea hydrothermal sulfide deposits.</title>
        <authorList>
            <person name="Zeng X."/>
            <person name="Chen Y."/>
            <person name="Shao Z."/>
        </authorList>
    </citation>
    <scope>NUCLEOTIDE SEQUENCE [LARGE SCALE GENOMIC DNA]</scope>
    <source>
        <strain evidence="2 3">JL129W03</strain>
    </source>
</reference>
<feature type="transmembrane region" description="Helical" evidence="1">
    <location>
        <begin position="31"/>
        <end position="47"/>
    </location>
</feature>
<keyword evidence="1" id="KW-0472">Membrane</keyword>
<keyword evidence="3" id="KW-1185">Reference proteome</keyword>
<feature type="transmembrane region" description="Helical" evidence="1">
    <location>
        <begin position="7"/>
        <end position="25"/>
    </location>
</feature>
<dbReference type="Proteomes" id="UP000671862">
    <property type="component" value="Chromosome"/>
</dbReference>
<organism evidence="2 3">
    <name type="scientific">Thermosipho ferrireducens</name>
    <dbReference type="NCBI Taxonomy" id="2571116"/>
    <lineage>
        <taxon>Bacteria</taxon>
        <taxon>Thermotogati</taxon>
        <taxon>Thermotogota</taxon>
        <taxon>Thermotogae</taxon>
        <taxon>Thermotogales</taxon>
        <taxon>Fervidobacteriaceae</taxon>
        <taxon>Thermosipho</taxon>
    </lineage>
</organism>
<accession>A0ABX7S8U5</accession>
<dbReference type="EMBL" id="CP071446">
    <property type="protein sequence ID" value="QTA38624.1"/>
    <property type="molecule type" value="Genomic_DNA"/>
</dbReference>
<evidence type="ECO:0000313" key="3">
    <source>
        <dbReference type="Proteomes" id="UP000671862"/>
    </source>
</evidence>
<evidence type="ECO:0000256" key="1">
    <source>
        <dbReference type="SAM" id="Phobius"/>
    </source>
</evidence>
<keyword evidence="1" id="KW-0812">Transmembrane</keyword>